<dbReference type="InterPro" id="IPR036010">
    <property type="entry name" value="2Fe-2S_ferredoxin-like_sf"/>
</dbReference>
<sequence length="518" mass="56132">MKADIVVKVIDPSNHKETKLYLKEGENLLEAMRAFGLPVLAECGARGRCGKCLIRVVEGRLDITVQDKKILSRLLLSQGYRLACMAYPNQDCTVILAAAMETNYHVIAETLSQADESSIKIGNDSKASYGIAIDIGTTTLAFALVDLAKGNILKKHTATNPQRIYAADVVSRIKASNEGKLELFMKLTGKELLHGISILVKKEQITLSHIQKIIISANTTMIHIFMGYPCEGLATYPFNPHREGFIKTSTDEVFNISESIPIIILPAISAFVGGDISAGLLACGFDRRKKPALLIDLGTNGEIALGNKEKILVTSTSAGPAFEGGNISCGVGSIPGAICHVNIKEGKLSYETIEGALPVGLCGTGVIELTSQLLKEGIIDKTGLLIDRYFDTGYPIESIKFLQEDIRQLQLAKGAIAAGVEILIKKYGISYEELDRVYIAGGFGYHLDVKKAIDIGLLPNSLIDKTEAVGNTALSGAILSLIDFQAEKRLNYIISIAKEINLSNENEFNDLFIQHISF</sequence>
<dbReference type="PANTHER" id="PTHR42895">
    <property type="entry name" value="IRON-SULFUR CLUSTER-BINDING PROTEIN-RELATED"/>
    <property type="match status" value="1"/>
</dbReference>
<dbReference type="Pfam" id="PF17651">
    <property type="entry name" value="Raco_middle"/>
    <property type="match status" value="1"/>
</dbReference>
<dbReference type="Pfam" id="PF00111">
    <property type="entry name" value="Fer2"/>
    <property type="match status" value="1"/>
</dbReference>
<dbReference type="SUPFAM" id="SSF53067">
    <property type="entry name" value="Actin-like ATPase domain"/>
    <property type="match status" value="1"/>
</dbReference>
<reference evidence="3" key="1">
    <citation type="submission" date="2015-09" db="EMBL/GenBank/DDBJ databases">
        <authorList>
            <person name="Wibberg D."/>
        </authorList>
    </citation>
    <scope>NUCLEOTIDE SEQUENCE [LARGE SCALE GENOMIC DNA]</scope>
    <source>
        <strain evidence="3">SD1D</strain>
    </source>
</reference>
<evidence type="ECO:0000313" key="2">
    <source>
        <dbReference type="EMBL" id="CUH92126.1"/>
    </source>
</evidence>
<dbReference type="CDD" id="cd00207">
    <property type="entry name" value="fer2"/>
    <property type="match status" value="1"/>
</dbReference>
<dbReference type="InterPro" id="IPR052911">
    <property type="entry name" value="Corrinoid_activation_enz"/>
</dbReference>
<dbReference type="Gene3D" id="3.30.420.480">
    <property type="entry name" value="Domain of unknown function (DUF4445)"/>
    <property type="match status" value="1"/>
</dbReference>
<evidence type="ECO:0000259" key="1">
    <source>
        <dbReference type="PROSITE" id="PS51085"/>
    </source>
</evidence>
<dbReference type="RefSeq" id="WP_087758736.1">
    <property type="nucleotide sequence ID" value="NZ_DUPS01000057.1"/>
</dbReference>
<name>A0A0K8J3B8_9FIRM</name>
<protein>
    <recommendedName>
        <fullName evidence="1">2Fe-2S ferredoxin-type domain-containing protein</fullName>
    </recommendedName>
</protein>
<dbReference type="Pfam" id="PF14574">
    <property type="entry name" value="RACo_C_ter"/>
    <property type="match status" value="1"/>
</dbReference>
<dbReference type="EMBL" id="LN879430">
    <property type="protein sequence ID" value="CUH92126.1"/>
    <property type="molecule type" value="Genomic_DNA"/>
</dbReference>
<dbReference type="InterPro" id="IPR043129">
    <property type="entry name" value="ATPase_NBD"/>
</dbReference>
<dbReference type="Gene3D" id="3.10.20.30">
    <property type="match status" value="1"/>
</dbReference>
<dbReference type="KEGG" id="hsd:SD1D_0575"/>
<dbReference type="InterPro" id="IPR027980">
    <property type="entry name" value="RACo_C"/>
</dbReference>
<organism evidence="2 3">
    <name type="scientific">Herbinix luporum</name>
    <dbReference type="NCBI Taxonomy" id="1679721"/>
    <lineage>
        <taxon>Bacteria</taxon>
        <taxon>Bacillati</taxon>
        <taxon>Bacillota</taxon>
        <taxon>Clostridia</taxon>
        <taxon>Lachnospirales</taxon>
        <taxon>Lachnospiraceae</taxon>
        <taxon>Herbinix</taxon>
    </lineage>
</organism>
<dbReference type="PROSITE" id="PS51085">
    <property type="entry name" value="2FE2S_FER_2"/>
    <property type="match status" value="1"/>
</dbReference>
<dbReference type="Proteomes" id="UP000196053">
    <property type="component" value="Chromosome I"/>
</dbReference>
<gene>
    <name evidence="2" type="ORF">SD1D_0575</name>
</gene>
<dbReference type="InterPro" id="IPR041414">
    <property type="entry name" value="Raco-like_middle"/>
</dbReference>
<dbReference type="InterPro" id="IPR001041">
    <property type="entry name" value="2Fe-2S_ferredoxin-type"/>
</dbReference>
<dbReference type="OrthoDB" id="9810588at2"/>
<dbReference type="GO" id="GO:0051536">
    <property type="term" value="F:iron-sulfur cluster binding"/>
    <property type="evidence" value="ECO:0007669"/>
    <property type="project" value="InterPro"/>
</dbReference>
<evidence type="ECO:0000313" key="3">
    <source>
        <dbReference type="Proteomes" id="UP000196053"/>
    </source>
</evidence>
<dbReference type="InterPro" id="IPR012675">
    <property type="entry name" value="Beta-grasp_dom_sf"/>
</dbReference>
<proteinExistence type="predicted"/>
<dbReference type="AlphaFoldDB" id="A0A0K8J3B8"/>
<accession>A0A0K8J3B8</accession>
<feature type="domain" description="2Fe-2S ferredoxin-type" evidence="1">
    <location>
        <begin position="3"/>
        <end position="100"/>
    </location>
</feature>
<dbReference type="SUPFAM" id="SSF54292">
    <property type="entry name" value="2Fe-2S ferredoxin-like"/>
    <property type="match status" value="1"/>
</dbReference>
<dbReference type="PANTHER" id="PTHR42895:SF2">
    <property type="entry name" value="IRON-SULFUR CLUSTER PROTEIN"/>
    <property type="match status" value="1"/>
</dbReference>
<keyword evidence="3" id="KW-1185">Reference proteome</keyword>
<dbReference type="InterPro" id="IPR042259">
    <property type="entry name" value="Raco-like_middle_sf"/>
</dbReference>